<accession>A0ABN7VAK1</accession>
<evidence type="ECO:0000313" key="1">
    <source>
        <dbReference type="EMBL" id="CAG8746214.1"/>
    </source>
</evidence>
<feature type="non-terminal residue" evidence="1">
    <location>
        <position position="1"/>
    </location>
</feature>
<dbReference type="Proteomes" id="UP000789901">
    <property type="component" value="Unassembled WGS sequence"/>
</dbReference>
<name>A0ABN7VAK1_GIGMA</name>
<comment type="caution">
    <text evidence="1">The sequence shown here is derived from an EMBL/GenBank/DDBJ whole genome shotgun (WGS) entry which is preliminary data.</text>
</comment>
<organism evidence="1 2">
    <name type="scientific">Gigaspora margarita</name>
    <dbReference type="NCBI Taxonomy" id="4874"/>
    <lineage>
        <taxon>Eukaryota</taxon>
        <taxon>Fungi</taxon>
        <taxon>Fungi incertae sedis</taxon>
        <taxon>Mucoromycota</taxon>
        <taxon>Glomeromycotina</taxon>
        <taxon>Glomeromycetes</taxon>
        <taxon>Diversisporales</taxon>
        <taxon>Gigasporaceae</taxon>
        <taxon>Gigaspora</taxon>
    </lineage>
</organism>
<proteinExistence type="predicted"/>
<keyword evidence="2" id="KW-1185">Reference proteome</keyword>
<protein>
    <submittedName>
        <fullName evidence="1">12120_t:CDS:1</fullName>
    </submittedName>
</protein>
<evidence type="ECO:0000313" key="2">
    <source>
        <dbReference type="Proteomes" id="UP000789901"/>
    </source>
</evidence>
<gene>
    <name evidence="1" type="ORF">GMARGA_LOCUS15904</name>
</gene>
<sequence>IKLSPNEEGFWKLYLHLDLVAWYDALNLLPNETSRSVLEKAQKYVDSVRDAYKPLHSEKSIYKPVLSKPYCIRHGECIKCEYLIWTLNTDAKNNRNSITDGISLPQQNRACRVCNWYAEQEWIVQFDKRSKEESKGYKLRVSEMAKDKNEVDCHKRFQTQCS</sequence>
<dbReference type="EMBL" id="CAJVQB010011238">
    <property type="protein sequence ID" value="CAG8746214.1"/>
    <property type="molecule type" value="Genomic_DNA"/>
</dbReference>
<reference evidence="1 2" key="1">
    <citation type="submission" date="2021-06" db="EMBL/GenBank/DDBJ databases">
        <authorList>
            <person name="Kallberg Y."/>
            <person name="Tangrot J."/>
            <person name="Rosling A."/>
        </authorList>
    </citation>
    <scope>NUCLEOTIDE SEQUENCE [LARGE SCALE GENOMIC DNA]</scope>
    <source>
        <strain evidence="1 2">120-4 pot B 10/14</strain>
    </source>
</reference>